<accession>A0A165L6V1</accession>
<dbReference type="PANTHER" id="PTHR43792:SF1">
    <property type="entry name" value="N-ACETYLTRANSFERASE DOMAIN-CONTAINING PROTEIN"/>
    <property type="match status" value="1"/>
</dbReference>
<dbReference type="InterPro" id="IPR051531">
    <property type="entry name" value="N-acetyltransferase"/>
</dbReference>
<gene>
    <name evidence="2" type="ORF">EXIGLDRAFT_730654</name>
</gene>
<keyword evidence="2" id="KW-0687">Ribonucleoprotein</keyword>
<protein>
    <submittedName>
        <fullName evidence="2">Including n-acetylases of ribosomal protein</fullName>
    </submittedName>
</protein>
<feature type="domain" description="N-acetyltransferase" evidence="1">
    <location>
        <begin position="45"/>
        <end position="167"/>
    </location>
</feature>
<evidence type="ECO:0000259" key="1">
    <source>
        <dbReference type="Pfam" id="PF13302"/>
    </source>
</evidence>
<dbReference type="PANTHER" id="PTHR43792">
    <property type="entry name" value="GNAT FAMILY, PUTATIVE (AFU_ORTHOLOGUE AFUA_3G00765)-RELATED-RELATED"/>
    <property type="match status" value="1"/>
</dbReference>
<dbReference type="OrthoDB" id="630895at2759"/>
<sequence length="202" mass="22565">MPDTPFVIETSRLYITHWDPASQKHCAFLVRLFACESFRLLGDNGIRTEEDARAHITNRMVSHYEKHGYTGMLVSLKPSDASDPCTSSDLERSEPIGFSSLIIHGEHTLPDVGFGFLDEAQGKGYATEAARALVNYAQTTLGIPHILAFCNPENTQSRKAIERLGFTCFGAHEIKALPGQQTMVWASPGVRNFEELKRYNVY</sequence>
<dbReference type="InterPro" id="IPR000182">
    <property type="entry name" value="GNAT_dom"/>
</dbReference>
<dbReference type="Proteomes" id="UP000077266">
    <property type="component" value="Unassembled WGS sequence"/>
</dbReference>
<keyword evidence="2" id="KW-0689">Ribosomal protein</keyword>
<dbReference type="EMBL" id="KV425930">
    <property type="protein sequence ID" value="KZV97440.1"/>
    <property type="molecule type" value="Genomic_DNA"/>
</dbReference>
<dbReference type="InterPro" id="IPR016181">
    <property type="entry name" value="Acyl_CoA_acyltransferase"/>
</dbReference>
<keyword evidence="3" id="KW-1185">Reference proteome</keyword>
<dbReference type="AlphaFoldDB" id="A0A165L6V1"/>
<dbReference type="Pfam" id="PF13302">
    <property type="entry name" value="Acetyltransf_3"/>
    <property type="match status" value="1"/>
</dbReference>
<evidence type="ECO:0000313" key="2">
    <source>
        <dbReference type="EMBL" id="KZV97440.1"/>
    </source>
</evidence>
<name>A0A165L6V1_EXIGL</name>
<dbReference type="Gene3D" id="3.40.630.30">
    <property type="match status" value="1"/>
</dbReference>
<evidence type="ECO:0000313" key="3">
    <source>
        <dbReference type="Proteomes" id="UP000077266"/>
    </source>
</evidence>
<organism evidence="2 3">
    <name type="scientific">Exidia glandulosa HHB12029</name>
    <dbReference type="NCBI Taxonomy" id="1314781"/>
    <lineage>
        <taxon>Eukaryota</taxon>
        <taxon>Fungi</taxon>
        <taxon>Dikarya</taxon>
        <taxon>Basidiomycota</taxon>
        <taxon>Agaricomycotina</taxon>
        <taxon>Agaricomycetes</taxon>
        <taxon>Auriculariales</taxon>
        <taxon>Exidiaceae</taxon>
        <taxon>Exidia</taxon>
    </lineage>
</organism>
<proteinExistence type="predicted"/>
<dbReference type="SUPFAM" id="SSF55729">
    <property type="entry name" value="Acyl-CoA N-acyltransferases (Nat)"/>
    <property type="match status" value="1"/>
</dbReference>
<dbReference type="GO" id="GO:0005840">
    <property type="term" value="C:ribosome"/>
    <property type="evidence" value="ECO:0007669"/>
    <property type="project" value="UniProtKB-KW"/>
</dbReference>
<dbReference type="GO" id="GO:0016747">
    <property type="term" value="F:acyltransferase activity, transferring groups other than amino-acyl groups"/>
    <property type="evidence" value="ECO:0007669"/>
    <property type="project" value="InterPro"/>
</dbReference>
<dbReference type="InParanoid" id="A0A165L6V1"/>
<reference evidence="2 3" key="1">
    <citation type="journal article" date="2016" name="Mol. Biol. Evol.">
        <title>Comparative Genomics of Early-Diverging Mushroom-Forming Fungi Provides Insights into the Origins of Lignocellulose Decay Capabilities.</title>
        <authorList>
            <person name="Nagy L.G."/>
            <person name="Riley R."/>
            <person name="Tritt A."/>
            <person name="Adam C."/>
            <person name="Daum C."/>
            <person name="Floudas D."/>
            <person name="Sun H."/>
            <person name="Yadav J.S."/>
            <person name="Pangilinan J."/>
            <person name="Larsson K.H."/>
            <person name="Matsuura K."/>
            <person name="Barry K."/>
            <person name="Labutti K."/>
            <person name="Kuo R."/>
            <person name="Ohm R.A."/>
            <person name="Bhattacharya S.S."/>
            <person name="Shirouzu T."/>
            <person name="Yoshinaga Y."/>
            <person name="Martin F.M."/>
            <person name="Grigoriev I.V."/>
            <person name="Hibbett D.S."/>
        </authorList>
    </citation>
    <scope>NUCLEOTIDE SEQUENCE [LARGE SCALE GENOMIC DNA]</scope>
    <source>
        <strain evidence="2 3">HHB12029</strain>
    </source>
</reference>